<dbReference type="EC" id="2.7.7.49" evidence="3"/>
<organism evidence="3 4">
    <name type="scientific">Rosa chinensis</name>
    <name type="common">China rose</name>
    <dbReference type="NCBI Taxonomy" id="74649"/>
    <lineage>
        <taxon>Eukaryota</taxon>
        <taxon>Viridiplantae</taxon>
        <taxon>Streptophyta</taxon>
        <taxon>Embryophyta</taxon>
        <taxon>Tracheophyta</taxon>
        <taxon>Spermatophyta</taxon>
        <taxon>Magnoliopsida</taxon>
        <taxon>eudicotyledons</taxon>
        <taxon>Gunneridae</taxon>
        <taxon>Pentapetalae</taxon>
        <taxon>rosids</taxon>
        <taxon>fabids</taxon>
        <taxon>Rosales</taxon>
        <taxon>Rosaceae</taxon>
        <taxon>Rosoideae</taxon>
        <taxon>Rosoideae incertae sedis</taxon>
        <taxon>Rosa</taxon>
    </lineage>
</organism>
<dbReference type="InterPro" id="IPR001878">
    <property type="entry name" value="Znf_CCHC"/>
</dbReference>
<dbReference type="SUPFAM" id="SSF57756">
    <property type="entry name" value="Retrovirus zinc finger-like domains"/>
    <property type="match status" value="1"/>
</dbReference>
<dbReference type="OMA" id="ALISMKF"/>
<name>A0A2P6QJZ1_ROSCH</name>
<feature type="domain" description="CCHC-type" evidence="2">
    <location>
        <begin position="180"/>
        <end position="195"/>
    </location>
</feature>
<keyword evidence="3" id="KW-0695">RNA-directed DNA polymerase</keyword>
<dbReference type="EMBL" id="PDCK01000043">
    <property type="protein sequence ID" value="PRQ34493.1"/>
    <property type="molecule type" value="Genomic_DNA"/>
</dbReference>
<evidence type="ECO:0000256" key="1">
    <source>
        <dbReference type="PROSITE-ProRule" id="PRU00047"/>
    </source>
</evidence>
<dbReference type="InterPro" id="IPR036875">
    <property type="entry name" value="Znf_CCHC_sf"/>
</dbReference>
<dbReference type="STRING" id="74649.A0A2P6QJZ1"/>
<keyword evidence="3" id="KW-0548">Nucleotidyltransferase</keyword>
<dbReference type="Proteomes" id="UP000238479">
    <property type="component" value="Chromosome 5"/>
</dbReference>
<evidence type="ECO:0000313" key="3">
    <source>
        <dbReference type="EMBL" id="PRQ34493.1"/>
    </source>
</evidence>
<keyword evidence="1" id="KW-0862">Zinc</keyword>
<dbReference type="Pfam" id="PF14223">
    <property type="entry name" value="Retrotran_gag_2"/>
    <property type="match status" value="1"/>
</dbReference>
<sequence length="216" mass="24303">MALIVMKRSMSETVRGGIPDIENAKDFYDAIAAKYKESEKAETGNLMNALISMKFDGVGSVREYIMKGTEIAAKLKDLKIPIEEAMLVHIVLNSLPPQYSQLLTTYNTQKDKWSLNELISICVQEEDRIKKGKGIAVNLVSKPKTQYKPKKYNFKPNSASTSKVVQGSQNFKSNKNTSLKCFFCRKPGHVKKDCRGFKDWLIKKALGGLTLLLQFT</sequence>
<gene>
    <name evidence="3" type="ORF">RchiOBHm_Chr5g0069541</name>
</gene>
<dbReference type="Gene3D" id="4.10.60.10">
    <property type="entry name" value="Zinc finger, CCHC-type"/>
    <property type="match status" value="1"/>
</dbReference>
<protein>
    <submittedName>
        <fullName evidence="3">Putative RNA-directed DNA polymerase</fullName>
        <ecNumber evidence="3">2.7.7.49</ecNumber>
    </submittedName>
</protein>
<dbReference type="GO" id="GO:0008270">
    <property type="term" value="F:zinc ion binding"/>
    <property type="evidence" value="ECO:0007669"/>
    <property type="project" value="UniProtKB-KW"/>
</dbReference>
<keyword evidence="4" id="KW-1185">Reference proteome</keyword>
<dbReference type="PANTHER" id="PTHR35317">
    <property type="entry name" value="OS04G0629600 PROTEIN"/>
    <property type="match status" value="1"/>
</dbReference>
<dbReference type="GO" id="GO:0003676">
    <property type="term" value="F:nucleic acid binding"/>
    <property type="evidence" value="ECO:0007669"/>
    <property type="project" value="InterPro"/>
</dbReference>
<accession>A0A2P6QJZ1</accession>
<dbReference type="PANTHER" id="PTHR35317:SF42">
    <property type="entry name" value="RETROTRANSPOSON GAG DOMAIN-CONTAINING PROTEIN"/>
    <property type="match status" value="1"/>
</dbReference>
<dbReference type="Pfam" id="PF00098">
    <property type="entry name" value="zf-CCHC"/>
    <property type="match status" value="1"/>
</dbReference>
<keyword evidence="1" id="KW-0479">Metal-binding</keyword>
<comment type="caution">
    <text evidence="3">The sequence shown here is derived from an EMBL/GenBank/DDBJ whole genome shotgun (WGS) entry which is preliminary data.</text>
</comment>
<evidence type="ECO:0000313" key="4">
    <source>
        <dbReference type="Proteomes" id="UP000238479"/>
    </source>
</evidence>
<reference evidence="3 4" key="1">
    <citation type="journal article" date="2018" name="Nat. Genet.">
        <title>The Rosa genome provides new insights in the design of modern roses.</title>
        <authorList>
            <person name="Bendahmane M."/>
        </authorList>
    </citation>
    <scope>NUCLEOTIDE SEQUENCE [LARGE SCALE GENOMIC DNA]</scope>
    <source>
        <strain evidence="4">cv. Old Blush</strain>
    </source>
</reference>
<keyword evidence="3" id="KW-0808">Transferase</keyword>
<evidence type="ECO:0000259" key="2">
    <source>
        <dbReference type="PROSITE" id="PS50158"/>
    </source>
</evidence>
<dbReference type="AlphaFoldDB" id="A0A2P6QJZ1"/>
<dbReference type="Gramene" id="PRQ34493">
    <property type="protein sequence ID" value="PRQ34493"/>
    <property type="gene ID" value="RchiOBHm_Chr5g0069541"/>
</dbReference>
<proteinExistence type="predicted"/>
<dbReference type="GO" id="GO:0003964">
    <property type="term" value="F:RNA-directed DNA polymerase activity"/>
    <property type="evidence" value="ECO:0007669"/>
    <property type="project" value="UniProtKB-KW"/>
</dbReference>
<keyword evidence="1" id="KW-0863">Zinc-finger</keyword>
<dbReference type="PROSITE" id="PS50158">
    <property type="entry name" value="ZF_CCHC"/>
    <property type="match status" value="1"/>
</dbReference>